<dbReference type="InterPro" id="IPR050309">
    <property type="entry name" value="Type-B_Carboxylest/Lipase"/>
</dbReference>
<accession>K6WHS9</accession>
<dbReference type="PANTHER" id="PTHR11559">
    <property type="entry name" value="CARBOXYLESTERASE"/>
    <property type="match status" value="1"/>
</dbReference>
<reference evidence="6 7" key="1">
    <citation type="submission" date="2012-08" db="EMBL/GenBank/DDBJ databases">
        <title>Whole genome shotgun sequence of Gordonia rhizosphera NBRC 16068.</title>
        <authorList>
            <person name="Takarada H."/>
            <person name="Isaki S."/>
            <person name="Hosoyama A."/>
            <person name="Tsuchikane K."/>
            <person name="Katsumata H."/>
            <person name="Baba S."/>
            <person name="Ohji S."/>
            <person name="Yamazaki S."/>
            <person name="Fujita N."/>
        </authorList>
    </citation>
    <scope>NUCLEOTIDE SEQUENCE [LARGE SCALE GENOMIC DNA]</scope>
    <source>
        <strain evidence="6 7">NBRC 16068</strain>
    </source>
</reference>
<dbReference type="InterPro" id="IPR019826">
    <property type="entry name" value="Carboxylesterase_B_AS"/>
</dbReference>
<comment type="caution">
    <text evidence="6">The sequence shown here is derived from an EMBL/GenBank/DDBJ whole genome shotgun (WGS) entry which is preliminary data.</text>
</comment>
<evidence type="ECO:0000256" key="2">
    <source>
        <dbReference type="ARBA" id="ARBA00010515"/>
    </source>
</evidence>
<dbReference type="PROSITE" id="PS00122">
    <property type="entry name" value="CARBOXYLESTERASE_B_1"/>
    <property type="match status" value="1"/>
</dbReference>
<evidence type="ECO:0000256" key="3">
    <source>
        <dbReference type="ARBA" id="ARBA00022801"/>
    </source>
</evidence>
<dbReference type="STRING" id="1108045.GORHZ_213_00820"/>
<organism evidence="6 7">
    <name type="scientific">Gordonia rhizosphera NBRC 16068</name>
    <dbReference type="NCBI Taxonomy" id="1108045"/>
    <lineage>
        <taxon>Bacteria</taxon>
        <taxon>Bacillati</taxon>
        <taxon>Actinomycetota</taxon>
        <taxon>Actinomycetes</taxon>
        <taxon>Mycobacteriales</taxon>
        <taxon>Gordoniaceae</taxon>
        <taxon>Gordonia</taxon>
    </lineage>
</organism>
<evidence type="ECO:0000259" key="5">
    <source>
        <dbReference type="Pfam" id="PF00135"/>
    </source>
</evidence>
<dbReference type="EC" id="3.1.1.-" evidence="4"/>
<evidence type="ECO:0000256" key="1">
    <source>
        <dbReference type="ARBA" id="ARBA00005964"/>
    </source>
</evidence>
<dbReference type="Proteomes" id="UP000008363">
    <property type="component" value="Unassembled WGS sequence"/>
</dbReference>
<keyword evidence="7" id="KW-1185">Reference proteome</keyword>
<dbReference type="eggNOG" id="COG2272">
    <property type="taxonomic scope" value="Bacteria"/>
</dbReference>
<dbReference type="GO" id="GO:0016787">
    <property type="term" value="F:hydrolase activity"/>
    <property type="evidence" value="ECO:0007669"/>
    <property type="project" value="UniProtKB-KW"/>
</dbReference>
<keyword evidence="3 4" id="KW-0378">Hydrolase</keyword>
<dbReference type="Gene3D" id="3.40.50.1820">
    <property type="entry name" value="alpha/beta hydrolase"/>
    <property type="match status" value="1"/>
</dbReference>
<protein>
    <recommendedName>
        <fullName evidence="4">Carboxylic ester hydrolase</fullName>
        <ecNumber evidence="4">3.1.1.-</ecNumber>
    </recommendedName>
</protein>
<proteinExistence type="inferred from homology"/>
<dbReference type="AlphaFoldDB" id="K6WHS9"/>
<dbReference type="InterPro" id="IPR002018">
    <property type="entry name" value="CarbesteraseB"/>
</dbReference>
<evidence type="ECO:0000256" key="4">
    <source>
        <dbReference type="RuleBase" id="RU361235"/>
    </source>
</evidence>
<dbReference type="InterPro" id="IPR019819">
    <property type="entry name" value="Carboxylesterase_B_CS"/>
</dbReference>
<comment type="similarity">
    <text evidence="2">Belongs to the 'GDXG' lipolytic enzyme family.</text>
</comment>
<dbReference type="PROSITE" id="PS00941">
    <property type="entry name" value="CARBOXYLESTERASE_B_2"/>
    <property type="match status" value="1"/>
</dbReference>
<dbReference type="SUPFAM" id="SSF53474">
    <property type="entry name" value="alpha/beta-Hydrolases"/>
    <property type="match status" value="1"/>
</dbReference>
<feature type="domain" description="Carboxylesterase type B" evidence="5">
    <location>
        <begin position="2"/>
        <end position="497"/>
    </location>
</feature>
<gene>
    <name evidence="6" type="ORF">GORHZ_213_00820</name>
</gene>
<dbReference type="ESTHER" id="9acto-k6whs9">
    <property type="family name" value="Carb_B_Bacteria"/>
</dbReference>
<evidence type="ECO:0000313" key="7">
    <source>
        <dbReference type="Proteomes" id="UP000008363"/>
    </source>
</evidence>
<dbReference type="InterPro" id="IPR029058">
    <property type="entry name" value="AB_hydrolase_fold"/>
</dbReference>
<dbReference type="EMBL" id="BAHC01000213">
    <property type="protein sequence ID" value="GAB93306.1"/>
    <property type="molecule type" value="Genomic_DNA"/>
</dbReference>
<dbReference type="InterPro" id="IPR002168">
    <property type="entry name" value="Lipase_GDXG_HIS_AS"/>
</dbReference>
<dbReference type="Pfam" id="PF00135">
    <property type="entry name" value="COesterase"/>
    <property type="match status" value="1"/>
</dbReference>
<name>K6WHS9_9ACTN</name>
<sequence>MVTTADGIFAGVRGKRTRRGTISWKGIPYAAPPMAGNRFRDPQPVHPWPGMRDCSRFGKAAIQEKRFTAVAPGRYQPMGEDCLTLNVFAPDRVSPTPRPVMVFIHGGAYILGTAATPLYDGSLLARAQDVIVVTVQYRFGPFGYLDLSAYSTEERRFDSNLGLKDQVAALSWVQRNIAAFGGDPANVTVFGESAGGSSVMSLLCTPAAEGLFARAISESPAPDLTIPIDAARVYADEFLRLLADPQRRSTRIDTDAEPIPPEQVQALLSRSAAADILRAGRRLMKFAQAADTGHAIPFGPIIDGDYVPLPPLETAAAGKTLPVPLVIGSNRDEGQLFSKLWNVLPETEKALIQVDDEQTRAEIAALYNGGHRDRIQLAADAVFWAPMLAFAEGHGAVAPTYVYRYDFSTRVLEVAGMGATHATEMFAVFGAYRTAIGAGLALGDWRSTGRVIRSVQDRWGAFATAGVPGSGWPTYDPDARRVLIIDDPDRVEHDPDGARRAAWKKVHSAV</sequence>
<evidence type="ECO:0000313" key="6">
    <source>
        <dbReference type="EMBL" id="GAB93306.1"/>
    </source>
</evidence>
<dbReference type="PROSITE" id="PS01173">
    <property type="entry name" value="LIPASE_GDXG_HIS"/>
    <property type="match status" value="1"/>
</dbReference>
<comment type="similarity">
    <text evidence="1 4">Belongs to the type-B carboxylesterase/lipase family.</text>
</comment>